<dbReference type="PANTHER" id="PTHR38030:SF2">
    <property type="entry name" value="PROTOPORPHYRINOGEN IX DEHYDROGENASE [QUINONE]"/>
    <property type="match status" value="1"/>
</dbReference>
<dbReference type="Proteomes" id="UP000018850">
    <property type="component" value="Unassembled WGS sequence"/>
</dbReference>
<organism evidence="2 3">
    <name type="scientific">Zhouia amylolytica AD3</name>
    <dbReference type="NCBI Taxonomy" id="1286632"/>
    <lineage>
        <taxon>Bacteria</taxon>
        <taxon>Pseudomonadati</taxon>
        <taxon>Bacteroidota</taxon>
        <taxon>Flavobacteriia</taxon>
        <taxon>Flavobacteriales</taxon>
        <taxon>Flavobacteriaceae</taxon>
        <taxon>Zhouia</taxon>
    </lineage>
</organism>
<accession>W2URC4</accession>
<keyword evidence="3" id="KW-1185">Reference proteome</keyword>
<dbReference type="SUPFAM" id="SSF52218">
    <property type="entry name" value="Flavoproteins"/>
    <property type="match status" value="1"/>
</dbReference>
<name>W2URC4_9FLAO</name>
<evidence type="ECO:0000313" key="3">
    <source>
        <dbReference type="Proteomes" id="UP000018850"/>
    </source>
</evidence>
<dbReference type="InterPro" id="IPR052200">
    <property type="entry name" value="Protoporphyrinogen_IX_DH"/>
</dbReference>
<dbReference type="GO" id="GO:0006783">
    <property type="term" value="P:heme biosynthetic process"/>
    <property type="evidence" value="ECO:0007669"/>
    <property type="project" value="TreeGrafter"/>
</dbReference>
<dbReference type="PANTHER" id="PTHR38030">
    <property type="entry name" value="PROTOPORPHYRINOGEN IX DEHYDROGENASE [MENAQUINONE]"/>
    <property type="match status" value="1"/>
</dbReference>
<feature type="domain" description="Flavodoxin" evidence="1">
    <location>
        <begin position="11"/>
        <end position="159"/>
    </location>
</feature>
<reference evidence="3" key="1">
    <citation type="submission" date="2013-11" db="EMBL/GenBank/DDBJ databases">
        <title>Draft genome sequence from a member of Zhouia, isolated tidal flat.</title>
        <authorList>
            <person name="Jin H."/>
            <person name="Jeon C.O."/>
        </authorList>
    </citation>
    <scope>NUCLEOTIDE SEQUENCE [LARGE SCALE GENOMIC DNA]</scope>
    <source>
        <strain evidence="3">AD3</strain>
    </source>
</reference>
<protein>
    <submittedName>
        <fullName evidence="2">NAD(P)H dehydrogenase (Quinone)</fullName>
        <ecNumber evidence="2">1.3.3.4</ecNumber>
    </submittedName>
</protein>
<dbReference type="EC" id="1.3.3.4" evidence="2"/>
<evidence type="ECO:0000259" key="1">
    <source>
        <dbReference type="Pfam" id="PF12724"/>
    </source>
</evidence>
<evidence type="ECO:0000313" key="2">
    <source>
        <dbReference type="EMBL" id="ETN95857.1"/>
    </source>
</evidence>
<sequence>MFYFEVKMKFLIVYGTTEGQTRKIAYYMAKVLQNSGHNVLVAEAIEEPPSPIEFDAVLIGASIHIGAYQSAVTHYIKNYLNILNTTPGAFFSVCLAIASDIEDEHQEVARITKTYLDKVGWRPNSVIQIAGALKYTQYNFFKRLLMKMIAKKEGRTTDTAQDYEYTDWEAVKTFVLEFEKEVSNA</sequence>
<proteinExistence type="predicted"/>
<dbReference type="EMBL" id="AYXY01000019">
    <property type="protein sequence ID" value="ETN95857.1"/>
    <property type="molecule type" value="Genomic_DNA"/>
</dbReference>
<keyword evidence="2" id="KW-0560">Oxidoreductase</keyword>
<dbReference type="Gene3D" id="3.40.50.360">
    <property type="match status" value="1"/>
</dbReference>
<reference evidence="2 3" key="2">
    <citation type="journal article" date="2016" name="Genome Announc.">
        <title>Draft Genome Sequence of Zhouia amylolytica AD3, Isolated from Tidal Flat Sediment.</title>
        <authorList>
            <person name="Jia B."/>
            <person name="Jin H.M."/>
            <person name="Lee H.J."/>
            <person name="Jeon C.O."/>
        </authorList>
    </citation>
    <scope>NUCLEOTIDE SEQUENCE [LARGE SCALE GENOMIC DNA]</scope>
    <source>
        <strain evidence="2 3">AD3</strain>
    </source>
</reference>
<dbReference type="GO" id="GO:0070819">
    <property type="term" value="F:menaquinone-dependent protoporphyrinogen oxidase activity"/>
    <property type="evidence" value="ECO:0007669"/>
    <property type="project" value="TreeGrafter"/>
</dbReference>
<dbReference type="STRING" id="376730.SAMN04487906_0773"/>
<dbReference type="InterPro" id="IPR029039">
    <property type="entry name" value="Flavoprotein-like_sf"/>
</dbReference>
<gene>
    <name evidence="2" type="ORF">P278_15790</name>
</gene>
<comment type="caution">
    <text evidence="2">The sequence shown here is derived from an EMBL/GenBank/DDBJ whole genome shotgun (WGS) entry which is preliminary data.</text>
</comment>
<dbReference type="InterPro" id="IPR026816">
    <property type="entry name" value="Flavodoxin_dom"/>
</dbReference>
<dbReference type="AlphaFoldDB" id="W2URC4"/>
<dbReference type="Pfam" id="PF12724">
    <property type="entry name" value="Flavodoxin_5"/>
    <property type="match status" value="1"/>
</dbReference>
<dbReference type="GO" id="GO:0004729">
    <property type="term" value="F:oxygen-dependent protoporphyrinogen oxidase activity"/>
    <property type="evidence" value="ECO:0007669"/>
    <property type="project" value="UniProtKB-EC"/>
</dbReference>
<dbReference type="GO" id="GO:0010181">
    <property type="term" value="F:FMN binding"/>
    <property type="evidence" value="ECO:0007669"/>
    <property type="project" value="TreeGrafter"/>
</dbReference>
<dbReference type="eggNOG" id="COG4635">
    <property type="taxonomic scope" value="Bacteria"/>
</dbReference>